<keyword evidence="1" id="KW-0805">Transcription regulation</keyword>
<feature type="DNA-binding region" description="HMG box" evidence="5">
    <location>
        <begin position="231"/>
        <end position="299"/>
    </location>
</feature>
<feature type="compositionally biased region" description="Low complexity" evidence="6">
    <location>
        <begin position="338"/>
        <end position="350"/>
    </location>
</feature>
<feature type="compositionally biased region" description="Low complexity" evidence="6">
    <location>
        <begin position="161"/>
        <end position="172"/>
    </location>
</feature>
<dbReference type="PANTHER" id="PTHR10270:SF323">
    <property type="entry name" value="TRANSCRIPTION FACTOR SOX-14-RELATED"/>
    <property type="match status" value="1"/>
</dbReference>
<dbReference type="PROSITE" id="PS50118">
    <property type="entry name" value="HMG_BOX_2"/>
    <property type="match status" value="1"/>
</dbReference>
<dbReference type="SMART" id="SM00398">
    <property type="entry name" value="HMG"/>
    <property type="match status" value="1"/>
</dbReference>
<feature type="region of interest" description="Disordered" evidence="6">
    <location>
        <begin position="109"/>
        <end position="136"/>
    </location>
</feature>
<dbReference type="InterPro" id="IPR036910">
    <property type="entry name" value="HMG_box_dom_sf"/>
</dbReference>
<evidence type="ECO:0000256" key="3">
    <source>
        <dbReference type="ARBA" id="ARBA00023163"/>
    </source>
</evidence>
<proteinExistence type="predicted"/>
<gene>
    <name evidence="8" type="ORF">OVA965_LOCUS8581</name>
    <name evidence="9" type="ORF">TMI583_LOCUS8577</name>
</gene>
<feature type="region of interest" description="Disordered" evidence="6">
    <location>
        <begin position="304"/>
        <end position="350"/>
    </location>
</feature>
<evidence type="ECO:0000259" key="7">
    <source>
        <dbReference type="PROSITE" id="PS50118"/>
    </source>
</evidence>
<dbReference type="PANTHER" id="PTHR10270">
    <property type="entry name" value="SOX TRANSCRIPTION FACTOR"/>
    <property type="match status" value="1"/>
</dbReference>
<dbReference type="GO" id="GO:0005634">
    <property type="term" value="C:nucleus"/>
    <property type="evidence" value="ECO:0007669"/>
    <property type="project" value="UniProtKB-UniRule"/>
</dbReference>
<dbReference type="AlphaFoldDB" id="A0A8S2D9R2"/>
<organism evidence="8 10">
    <name type="scientific">Didymodactylos carnosus</name>
    <dbReference type="NCBI Taxonomy" id="1234261"/>
    <lineage>
        <taxon>Eukaryota</taxon>
        <taxon>Metazoa</taxon>
        <taxon>Spiralia</taxon>
        <taxon>Gnathifera</taxon>
        <taxon>Rotifera</taxon>
        <taxon>Eurotatoria</taxon>
        <taxon>Bdelloidea</taxon>
        <taxon>Philodinida</taxon>
        <taxon>Philodinidae</taxon>
        <taxon>Didymodactylos</taxon>
    </lineage>
</organism>
<dbReference type="EMBL" id="CAJNOK010002919">
    <property type="protein sequence ID" value="CAF0880233.1"/>
    <property type="molecule type" value="Genomic_DNA"/>
</dbReference>
<dbReference type="Gene3D" id="1.10.30.10">
    <property type="entry name" value="High mobility group box domain"/>
    <property type="match status" value="1"/>
</dbReference>
<evidence type="ECO:0000256" key="6">
    <source>
        <dbReference type="SAM" id="MobiDB-lite"/>
    </source>
</evidence>
<feature type="compositionally biased region" description="Basic and acidic residues" evidence="6">
    <location>
        <begin position="307"/>
        <end position="316"/>
    </location>
</feature>
<evidence type="ECO:0000256" key="5">
    <source>
        <dbReference type="PROSITE-ProRule" id="PRU00267"/>
    </source>
</evidence>
<keyword evidence="2 5" id="KW-0238">DNA-binding</keyword>
<dbReference type="GO" id="GO:0000122">
    <property type="term" value="P:negative regulation of transcription by RNA polymerase II"/>
    <property type="evidence" value="ECO:0007669"/>
    <property type="project" value="TreeGrafter"/>
</dbReference>
<evidence type="ECO:0000256" key="4">
    <source>
        <dbReference type="ARBA" id="ARBA00023242"/>
    </source>
</evidence>
<dbReference type="GO" id="GO:0007420">
    <property type="term" value="P:brain development"/>
    <property type="evidence" value="ECO:0007669"/>
    <property type="project" value="TreeGrafter"/>
</dbReference>
<dbReference type="GO" id="GO:0000978">
    <property type="term" value="F:RNA polymerase II cis-regulatory region sequence-specific DNA binding"/>
    <property type="evidence" value="ECO:0007669"/>
    <property type="project" value="TreeGrafter"/>
</dbReference>
<evidence type="ECO:0000313" key="10">
    <source>
        <dbReference type="Proteomes" id="UP000677228"/>
    </source>
</evidence>
<feature type="domain" description="HMG box" evidence="7">
    <location>
        <begin position="231"/>
        <end position="299"/>
    </location>
</feature>
<keyword evidence="3" id="KW-0804">Transcription</keyword>
<comment type="caution">
    <text evidence="8">The sequence shown here is derived from an EMBL/GenBank/DDBJ whole genome shotgun (WGS) entry which is preliminary data.</text>
</comment>
<protein>
    <recommendedName>
        <fullName evidence="7">HMG box domain-containing protein</fullName>
    </recommendedName>
</protein>
<dbReference type="FunFam" id="1.10.30.10:FF:000003">
    <property type="entry name" value="Putative transcription factor SOX-6"/>
    <property type="match status" value="1"/>
</dbReference>
<evidence type="ECO:0000256" key="1">
    <source>
        <dbReference type="ARBA" id="ARBA00023015"/>
    </source>
</evidence>
<dbReference type="Pfam" id="PF00505">
    <property type="entry name" value="HMG_box"/>
    <property type="match status" value="1"/>
</dbReference>
<accession>A0A8S2D9R2</accession>
<feature type="compositionally biased region" description="Low complexity" evidence="6">
    <location>
        <begin position="317"/>
        <end position="327"/>
    </location>
</feature>
<feature type="non-terminal residue" evidence="8">
    <location>
        <position position="1"/>
    </location>
</feature>
<sequence>SVNTIDQTIRKFVFMEDNIYLSFILNLKPTISHDNNSTLSISNNNNHNKKQQQFDNLNRISYEIKDVDIDDQDVNHNESKLECLDDHNYISNSKEDQMRDHDLIREFNLLDNGEDDERQQRHKDDNDDDSNSMYLNSATISSDHDHKYNMQQTVQHQPHRQSVLQQPSSPSPLLNYRKNLPNEDYRILVDLLTSSDTQLPQRFGSALIDPHSITPYTDATCTRSKKRVNRVKRPMNAFMVFSQFERRKIVQLAPDMHNADISKCLGARWKKLSLIERQPFIDESERLKELHVLEYPNYKYCPRKRKSGSDGRKVNSDRNNSNNNNNRVYVPLTPPPSNSSSVVSTTSPSTSFIVQKSEQQQQQQQPLIMSNTNIDLATLSYLRSMADPKVVNNILLANLNSFNNAVAHHHQPFQSHQQTSHSLFLQHQQSAANLLMRCDPSLLAAAIGSMNG</sequence>
<evidence type="ECO:0000256" key="2">
    <source>
        <dbReference type="ARBA" id="ARBA00023125"/>
    </source>
</evidence>
<dbReference type="InterPro" id="IPR050140">
    <property type="entry name" value="SRY-related_HMG-box_TF-like"/>
</dbReference>
<feature type="region of interest" description="Disordered" evidence="6">
    <location>
        <begin position="151"/>
        <end position="172"/>
    </location>
</feature>
<dbReference type="SUPFAM" id="SSF47095">
    <property type="entry name" value="HMG-box"/>
    <property type="match status" value="1"/>
</dbReference>
<evidence type="ECO:0000313" key="9">
    <source>
        <dbReference type="EMBL" id="CAF3664016.1"/>
    </source>
</evidence>
<dbReference type="Proteomes" id="UP000677228">
    <property type="component" value="Unassembled WGS sequence"/>
</dbReference>
<keyword evidence="4 5" id="KW-0539">Nucleus</keyword>
<dbReference type="GO" id="GO:0001228">
    <property type="term" value="F:DNA-binding transcription activator activity, RNA polymerase II-specific"/>
    <property type="evidence" value="ECO:0007669"/>
    <property type="project" value="TreeGrafter"/>
</dbReference>
<name>A0A8S2D9R2_9BILA</name>
<dbReference type="InterPro" id="IPR009071">
    <property type="entry name" value="HMG_box_dom"/>
</dbReference>
<dbReference type="EMBL" id="CAJOBA010002920">
    <property type="protein sequence ID" value="CAF3664016.1"/>
    <property type="molecule type" value="Genomic_DNA"/>
</dbReference>
<dbReference type="Proteomes" id="UP000682733">
    <property type="component" value="Unassembled WGS sequence"/>
</dbReference>
<dbReference type="GO" id="GO:0030182">
    <property type="term" value="P:neuron differentiation"/>
    <property type="evidence" value="ECO:0007669"/>
    <property type="project" value="TreeGrafter"/>
</dbReference>
<evidence type="ECO:0000313" key="8">
    <source>
        <dbReference type="EMBL" id="CAF0880233.1"/>
    </source>
</evidence>
<reference evidence="8" key="1">
    <citation type="submission" date="2021-02" db="EMBL/GenBank/DDBJ databases">
        <authorList>
            <person name="Nowell W R."/>
        </authorList>
    </citation>
    <scope>NUCLEOTIDE SEQUENCE</scope>
</reference>